<feature type="transmembrane region" description="Helical" evidence="7">
    <location>
        <begin position="322"/>
        <end position="344"/>
    </location>
</feature>
<comment type="subcellular location">
    <subcellularLocation>
        <location evidence="1">Cell membrane</location>
        <topology evidence="1">Multi-pass membrane protein</topology>
    </subcellularLocation>
</comment>
<keyword evidence="4 7" id="KW-1133">Transmembrane helix</keyword>
<comment type="similarity">
    <text evidence="6">Belongs to the ABC-4 integral membrane protein family.</text>
</comment>
<dbReference type="PANTHER" id="PTHR30572">
    <property type="entry name" value="MEMBRANE COMPONENT OF TRANSPORTER-RELATED"/>
    <property type="match status" value="1"/>
</dbReference>
<evidence type="ECO:0000256" key="4">
    <source>
        <dbReference type="ARBA" id="ARBA00022989"/>
    </source>
</evidence>
<reference evidence="10 11" key="1">
    <citation type="journal article" date="2020" name="ISME J.">
        <title>Comparative genomics reveals insights into cyanobacterial evolution and habitat adaptation.</title>
        <authorList>
            <person name="Chen M.Y."/>
            <person name="Teng W.K."/>
            <person name="Zhao L."/>
            <person name="Hu C.X."/>
            <person name="Zhou Y.K."/>
            <person name="Han B.P."/>
            <person name="Song L.R."/>
            <person name="Shu W.S."/>
        </authorList>
    </citation>
    <scope>NUCLEOTIDE SEQUENCE [LARGE SCALE GENOMIC DNA]</scope>
    <source>
        <strain evidence="10 11">FACHB-1050</strain>
    </source>
</reference>
<keyword evidence="11" id="KW-1185">Reference proteome</keyword>
<evidence type="ECO:0000256" key="7">
    <source>
        <dbReference type="SAM" id="Phobius"/>
    </source>
</evidence>
<dbReference type="PANTHER" id="PTHR30572:SF4">
    <property type="entry name" value="ABC TRANSPORTER PERMEASE YTRF"/>
    <property type="match status" value="1"/>
</dbReference>
<evidence type="ECO:0000256" key="3">
    <source>
        <dbReference type="ARBA" id="ARBA00022692"/>
    </source>
</evidence>
<feature type="transmembrane region" description="Helical" evidence="7">
    <location>
        <begin position="277"/>
        <end position="302"/>
    </location>
</feature>
<evidence type="ECO:0000259" key="8">
    <source>
        <dbReference type="Pfam" id="PF02687"/>
    </source>
</evidence>
<dbReference type="Pfam" id="PF12704">
    <property type="entry name" value="MacB_PCD"/>
    <property type="match status" value="1"/>
</dbReference>
<feature type="transmembrane region" description="Helical" evidence="7">
    <location>
        <begin position="21"/>
        <end position="42"/>
    </location>
</feature>
<evidence type="ECO:0000256" key="6">
    <source>
        <dbReference type="ARBA" id="ARBA00038076"/>
    </source>
</evidence>
<evidence type="ECO:0000256" key="5">
    <source>
        <dbReference type="ARBA" id="ARBA00023136"/>
    </source>
</evidence>
<accession>A0ABR8CE84</accession>
<evidence type="ECO:0000259" key="9">
    <source>
        <dbReference type="Pfam" id="PF12704"/>
    </source>
</evidence>
<keyword evidence="3 7" id="KW-0812">Transmembrane</keyword>
<feature type="domain" description="ABC3 transporter permease C-terminal" evidence="8">
    <location>
        <begin position="281"/>
        <end position="394"/>
    </location>
</feature>
<evidence type="ECO:0000313" key="10">
    <source>
        <dbReference type="EMBL" id="MBD2318245.1"/>
    </source>
</evidence>
<sequence length="401" mass="42280">MHLLENVKMAVKTLAANKLRSTLTVLGIVIGNASVIAMIGIGQGAQTFTQESIESLGSNLLYVYRDWQGSEAVTGDPPQLLLSDAEALADQAQAVKLVSPIISSSLTVNYQSQTTRATVQGVTPSFLPVRNMRVRTGRFWDEMAQRQDATVVVLGDELSQKLFNRANPIGQEIQIGDRSFQVIGVLQRKGGALGVNPDVNAFIPITTMANQLVGRSVPGGVSIDEIEFSAKDRASIRAAAFQVTNILTRLHGKKDFLVVANKSVQDLLGQITGALSILLAAIAGISLLVGGIGIMNIMLVSVTERTEEIGLRKAIGAPEQSILQQFLIEAVILSVAGGIIGISIGMGSTVLVGMFTPLKPTVPLSAIVLATGVSGGIGLIFGVVPARQAAKLDPIVSLRRS</sequence>
<evidence type="ECO:0000256" key="1">
    <source>
        <dbReference type="ARBA" id="ARBA00004651"/>
    </source>
</evidence>
<dbReference type="EMBL" id="JACJQY010000026">
    <property type="protein sequence ID" value="MBD2318245.1"/>
    <property type="molecule type" value="Genomic_DNA"/>
</dbReference>
<proteinExistence type="inferred from homology"/>
<feature type="domain" description="MacB-like periplasmic core" evidence="9">
    <location>
        <begin position="21"/>
        <end position="245"/>
    </location>
</feature>
<gene>
    <name evidence="10" type="ORF">H6G05_15500</name>
</gene>
<evidence type="ECO:0000256" key="2">
    <source>
        <dbReference type="ARBA" id="ARBA00022475"/>
    </source>
</evidence>
<dbReference type="Proteomes" id="UP000618445">
    <property type="component" value="Unassembled WGS sequence"/>
</dbReference>
<comment type="caution">
    <text evidence="10">The sequence shown here is derived from an EMBL/GenBank/DDBJ whole genome shotgun (WGS) entry which is preliminary data.</text>
</comment>
<dbReference type="RefSeq" id="WP_190579101.1">
    <property type="nucleotide sequence ID" value="NZ_CAWPQU010000019.1"/>
</dbReference>
<dbReference type="Pfam" id="PF02687">
    <property type="entry name" value="FtsX"/>
    <property type="match status" value="1"/>
</dbReference>
<dbReference type="InterPro" id="IPR003838">
    <property type="entry name" value="ABC3_permease_C"/>
</dbReference>
<protein>
    <submittedName>
        <fullName evidence="10">ABC transporter permease</fullName>
    </submittedName>
</protein>
<name>A0ABR8CE84_9CYAN</name>
<keyword evidence="5 7" id="KW-0472">Membrane</keyword>
<dbReference type="InterPro" id="IPR025857">
    <property type="entry name" value="MacB_PCD"/>
</dbReference>
<organism evidence="10 11">
    <name type="scientific">Phormidium tenue FACHB-1050</name>
    <dbReference type="NCBI Taxonomy" id="2692857"/>
    <lineage>
        <taxon>Bacteria</taxon>
        <taxon>Bacillati</taxon>
        <taxon>Cyanobacteriota</taxon>
        <taxon>Cyanophyceae</taxon>
        <taxon>Oscillatoriophycideae</taxon>
        <taxon>Oscillatoriales</taxon>
        <taxon>Oscillatoriaceae</taxon>
        <taxon>Phormidium</taxon>
    </lineage>
</organism>
<dbReference type="InterPro" id="IPR050250">
    <property type="entry name" value="Macrolide_Exporter_MacB"/>
</dbReference>
<evidence type="ECO:0000313" key="11">
    <source>
        <dbReference type="Proteomes" id="UP000618445"/>
    </source>
</evidence>
<feature type="transmembrane region" description="Helical" evidence="7">
    <location>
        <begin position="364"/>
        <end position="384"/>
    </location>
</feature>
<keyword evidence="2" id="KW-1003">Cell membrane</keyword>